<sequence>DGNGHKKYRMQHDSRLSELSEPSELQLKAVEITVSSPKKLSAKAREDFNVGTSKIDTTKKSHRLNPLPMDNINTTNKHCESTIEEQGYKQRSDVDINDIAKLPRLNEKDAIILNKAMQYSQKAFDEALATKETVLRIEAIINEFIKEQKASKDLDMESNECSMDYKKMSDKNPTDDIMCDTIYNALVEEHPDEITKIECAKGGWS</sequence>
<dbReference type="Proteomes" id="UP000789570">
    <property type="component" value="Unassembled WGS sequence"/>
</dbReference>
<feature type="region of interest" description="Disordered" evidence="1">
    <location>
        <begin position="1"/>
        <end position="22"/>
    </location>
</feature>
<gene>
    <name evidence="2" type="ORF">FCALED_LOCUS14479</name>
</gene>
<accession>A0A9N9I5M9</accession>
<keyword evidence="3" id="KW-1185">Reference proteome</keyword>
<reference evidence="2" key="1">
    <citation type="submission" date="2021-06" db="EMBL/GenBank/DDBJ databases">
        <authorList>
            <person name="Kallberg Y."/>
            <person name="Tangrot J."/>
            <person name="Rosling A."/>
        </authorList>
    </citation>
    <scope>NUCLEOTIDE SEQUENCE</scope>
    <source>
        <strain evidence="2">UK204</strain>
    </source>
</reference>
<dbReference type="OrthoDB" id="2389375at2759"/>
<comment type="caution">
    <text evidence="2">The sequence shown here is derived from an EMBL/GenBank/DDBJ whole genome shotgun (WGS) entry which is preliminary data.</text>
</comment>
<feature type="non-terminal residue" evidence="2">
    <location>
        <position position="1"/>
    </location>
</feature>
<evidence type="ECO:0000256" key="1">
    <source>
        <dbReference type="SAM" id="MobiDB-lite"/>
    </source>
</evidence>
<dbReference type="EMBL" id="CAJVPQ010010503">
    <property type="protein sequence ID" value="CAG8722740.1"/>
    <property type="molecule type" value="Genomic_DNA"/>
</dbReference>
<evidence type="ECO:0000313" key="2">
    <source>
        <dbReference type="EMBL" id="CAG8722740.1"/>
    </source>
</evidence>
<evidence type="ECO:0000313" key="3">
    <source>
        <dbReference type="Proteomes" id="UP000789570"/>
    </source>
</evidence>
<organism evidence="2 3">
    <name type="scientific">Funneliformis caledonium</name>
    <dbReference type="NCBI Taxonomy" id="1117310"/>
    <lineage>
        <taxon>Eukaryota</taxon>
        <taxon>Fungi</taxon>
        <taxon>Fungi incertae sedis</taxon>
        <taxon>Mucoromycota</taxon>
        <taxon>Glomeromycotina</taxon>
        <taxon>Glomeromycetes</taxon>
        <taxon>Glomerales</taxon>
        <taxon>Glomeraceae</taxon>
        <taxon>Funneliformis</taxon>
    </lineage>
</organism>
<name>A0A9N9I5M9_9GLOM</name>
<dbReference type="AlphaFoldDB" id="A0A9N9I5M9"/>
<proteinExistence type="predicted"/>
<protein>
    <submittedName>
        <fullName evidence="2">15785_t:CDS:1</fullName>
    </submittedName>
</protein>
<feature type="non-terminal residue" evidence="2">
    <location>
        <position position="205"/>
    </location>
</feature>